<evidence type="ECO:0000313" key="3">
    <source>
        <dbReference type="Proteomes" id="UP001281761"/>
    </source>
</evidence>
<evidence type="ECO:0000256" key="1">
    <source>
        <dbReference type="SAM" id="MobiDB-lite"/>
    </source>
</evidence>
<comment type="caution">
    <text evidence="2">The sequence shown here is derived from an EMBL/GenBank/DDBJ whole genome shotgun (WGS) entry which is preliminary data.</text>
</comment>
<gene>
    <name evidence="2" type="ORF">BLNAU_5180</name>
</gene>
<dbReference type="Proteomes" id="UP001281761">
    <property type="component" value="Unassembled WGS sequence"/>
</dbReference>
<evidence type="ECO:0000313" key="2">
    <source>
        <dbReference type="EMBL" id="KAK2959983.1"/>
    </source>
</evidence>
<feature type="region of interest" description="Disordered" evidence="1">
    <location>
        <begin position="120"/>
        <end position="141"/>
    </location>
</feature>
<dbReference type="EMBL" id="JARBJD010000026">
    <property type="protein sequence ID" value="KAK2959983.1"/>
    <property type="molecule type" value="Genomic_DNA"/>
</dbReference>
<reference evidence="2 3" key="1">
    <citation type="journal article" date="2022" name="bioRxiv">
        <title>Genomics of Preaxostyla Flagellates Illuminates Evolutionary Transitions and the Path Towards Mitochondrial Loss.</title>
        <authorList>
            <person name="Novak L.V.F."/>
            <person name="Treitli S.C."/>
            <person name="Pyrih J."/>
            <person name="Halakuc P."/>
            <person name="Pipaliya S.V."/>
            <person name="Vacek V."/>
            <person name="Brzon O."/>
            <person name="Soukal P."/>
            <person name="Eme L."/>
            <person name="Dacks J.B."/>
            <person name="Karnkowska A."/>
            <person name="Elias M."/>
            <person name="Hampl V."/>
        </authorList>
    </citation>
    <scope>NUCLEOTIDE SEQUENCE [LARGE SCALE GENOMIC DNA]</scope>
    <source>
        <strain evidence="2">NAU3</strain>
        <tissue evidence="2">Gut</tissue>
    </source>
</reference>
<proteinExistence type="predicted"/>
<sequence>MRVRKLTGFVVVEEEDVLWEVQTMHEQQGQHFEGERSSVDDVVTTAQRTLSFQAAFTPIPSSLCLSPPLPPSLLPPLLPRYPSPLHLQTPLPLSTPLVALPPSFPAVPPAVHACVQSAALSSPQSDSVNPRHPNLLVNSGE</sequence>
<name>A0ABQ9Y893_9EUKA</name>
<protein>
    <submittedName>
        <fullName evidence="2">Uncharacterized protein</fullName>
    </submittedName>
</protein>
<organism evidence="2 3">
    <name type="scientific">Blattamonas nauphoetae</name>
    <dbReference type="NCBI Taxonomy" id="2049346"/>
    <lineage>
        <taxon>Eukaryota</taxon>
        <taxon>Metamonada</taxon>
        <taxon>Preaxostyla</taxon>
        <taxon>Oxymonadida</taxon>
        <taxon>Blattamonas</taxon>
    </lineage>
</organism>
<accession>A0ABQ9Y893</accession>
<keyword evidence="3" id="KW-1185">Reference proteome</keyword>